<evidence type="ECO:0000256" key="7">
    <source>
        <dbReference type="ARBA" id="ARBA00022801"/>
    </source>
</evidence>
<evidence type="ECO:0000256" key="3">
    <source>
        <dbReference type="ARBA" id="ARBA00022552"/>
    </source>
</evidence>
<evidence type="ECO:0000256" key="9">
    <source>
        <dbReference type="HAMAP-Rule" id="MF_00104"/>
    </source>
</evidence>
<dbReference type="Proteomes" id="UP000516349">
    <property type="component" value="Chromosome"/>
</dbReference>
<dbReference type="InterPro" id="IPR014720">
    <property type="entry name" value="dsRBD_dom"/>
</dbReference>
<sequence length="284" mass="31083">MKARAVSFHPETGYFETGSGFSTRDAAHEIAPHSGDKHSGDKIEKRIGYSFASKPLLVEALTHRSALHVAQGGGRRSGRGGHKKSRPQKPKGRRSNERLEFIGDRVLGLLMAEKLLEQFPDEQEGDLGARHAYLVSRVVLARLARIIRLHEAILVAEHEEAAGVRNVENVQADAMEALLGAIYLDGGLSPVREVFRKLWDDVIGEHINPPKDPKTALQEWLLGRGKALPVYKLDHEEGPSHAPKFVISVAVDGLTGIGEASNKREAERLAAGHLLAQLVMVEGH</sequence>
<evidence type="ECO:0000256" key="2">
    <source>
        <dbReference type="ARBA" id="ARBA00010183"/>
    </source>
</evidence>
<keyword evidence="9" id="KW-0460">Magnesium</keyword>
<keyword evidence="3 9" id="KW-0698">rRNA processing</keyword>
<evidence type="ECO:0000256" key="4">
    <source>
        <dbReference type="ARBA" id="ARBA00022664"/>
    </source>
</evidence>
<dbReference type="EC" id="3.1.26.3" evidence="9"/>
<feature type="binding site" evidence="9">
    <location>
        <position position="176"/>
    </location>
    <ligand>
        <name>Mg(2+)</name>
        <dbReference type="ChEBI" id="CHEBI:18420"/>
    </ligand>
</feature>
<dbReference type="HAMAP" id="MF_00104">
    <property type="entry name" value="RNase_III"/>
    <property type="match status" value="1"/>
</dbReference>
<dbReference type="CDD" id="cd00593">
    <property type="entry name" value="RIBOc"/>
    <property type="match status" value="1"/>
</dbReference>
<comment type="cofactor">
    <cofactor evidence="9">
        <name>Mg(2+)</name>
        <dbReference type="ChEBI" id="CHEBI:18420"/>
    </cofactor>
</comment>
<comment type="subunit">
    <text evidence="9">Homodimer.</text>
</comment>
<dbReference type="GO" id="GO:0003725">
    <property type="term" value="F:double-stranded RNA binding"/>
    <property type="evidence" value="ECO:0007669"/>
    <property type="project" value="TreeGrafter"/>
</dbReference>
<dbReference type="InterPro" id="IPR036389">
    <property type="entry name" value="RNase_III_sf"/>
</dbReference>
<dbReference type="GO" id="GO:0008033">
    <property type="term" value="P:tRNA processing"/>
    <property type="evidence" value="ECO:0007669"/>
    <property type="project" value="UniProtKB-KW"/>
</dbReference>
<evidence type="ECO:0000256" key="8">
    <source>
        <dbReference type="ARBA" id="ARBA00022884"/>
    </source>
</evidence>
<feature type="active site" evidence="9">
    <location>
        <position position="176"/>
    </location>
</feature>
<dbReference type="GO" id="GO:0006397">
    <property type="term" value="P:mRNA processing"/>
    <property type="evidence" value="ECO:0007669"/>
    <property type="project" value="UniProtKB-UniRule"/>
</dbReference>
<evidence type="ECO:0000256" key="5">
    <source>
        <dbReference type="ARBA" id="ARBA00022722"/>
    </source>
</evidence>
<reference evidence="13 14" key="1">
    <citation type="submission" date="2020-08" db="EMBL/GenBank/DDBJ databases">
        <title>Complete genome sequence of Entomobacter blattae G55GP.</title>
        <authorList>
            <person name="Poehlein A."/>
            <person name="Guzman J."/>
            <person name="Daniel R."/>
            <person name="Vilcinskas A."/>
        </authorList>
    </citation>
    <scope>NUCLEOTIDE SEQUENCE [LARGE SCALE GENOMIC DNA]</scope>
    <source>
        <strain evidence="13 14">G55GP</strain>
    </source>
</reference>
<keyword evidence="9" id="KW-0699">rRNA-binding</keyword>
<dbReference type="InterPro" id="IPR000999">
    <property type="entry name" value="RNase_III_dom"/>
</dbReference>
<dbReference type="AlphaFoldDB" id="A0A7H1NSK3"/>
<dbReference type="Gene3D" id="1.10.1520.10">
    <property type="entry name" value="Ribonuclease III domain"/>
    <property type="match status" value="1"/>
</dbReference>
<dbReference type="GO" id="GO:0010468">
    <property type="term" value="P:regulation of gene expression"/>
    <property type="evidence" value="ECO:0007669"/>
    <property type="project" value="TreeGrafter"/>
</dbReference>
<keyword evidence="6 9" id="KW-0255">Endonuclease</keyword>
<evidence type="ECO:0000256" key="6">
    <source>
        <dbReference type="ARBA" id="ARBA00022759"/>
    </source>
</evidence>
<keyword evidence="8 9" id="KW-0694">RNA-binding</keyword>
<dbReference type="InterPro" id="IPR011907">
    <property type="entry name" value="RNase_III"/>
</dbReference>
<comment type="subcellular location">
    <subcellularLocation>
        <location evidence="9">Cytoplasm</location>
    </subcellularLocation>
</comment>
<evidence type="ECO:0000256" key="1">
    <source>
        <dbReference type="ARBA" id="ARBA00000109"/>
    </source>
</evidence>
<feature type="compositionally biased region" description="Basic residues" evidence="10">
    <location>
        <begin position="76"/>
        <end position="93"/>
    </location>
</feature>
<dbReference type="NCBIfam" id="TIGR02191">
    <property type="entry name" value="RNaseIII"/>
    <property type="match status" value="1"/>
</dbReference>
<dbReference type="GO" id="GO:0006364">
    <property type="term" value="P:rRNA processing"/>
    <property type="evidence" value="ECO:0007669"/>
    <property type="project" value="UniProtKB-UniRule"/>
</dbReference>
<keyword evidence="14" id="KW-1185">Reference proteome</keyword>
<dbReference type="Pfam" id="PF00035">
    <property type="entry name" value="dsrm"/>
    <property type="match status" value="1"/>
</dbReference>
<dbReference type="FunFam" id="1.10.1520.10:FF:000001">
    <property type="entry name" value="Ribonuclease 3"/>
    <property type="match status" value="1"/>
</dbReference>
<keyword evidence="4 9" id="KW-0507">mRNA processing</keyword>
<dbReference type="SUPFAM" id="SSF69065">
    <property type="entry name" value="RNase III domain-like"/>
    <property type="match status" value="1"/>
</dbReference>
<dbReference type="PROSITE" id="PS50137">
    <property type="entry name" value="DS_RBD"/>
    <property type="match status" value="1"/>
</dbReference>
<feature type="region of interest" description="Disordered" evidence="10">
    <location>
        <begin position="68"/>
        <end position="97"/>
    </location>
</feature>
<keyword evidence="7 9" id="KW-0378">Hydrolase</keyword>
<dbReference type="PROSITE" id="PS50142">
    <property type="entry name" value="RNASE_3_2"/>
    <property type="match status" value="1"/>
</dbReference>
<comment type="similarity">
    <text evidence="2">Belongs to the ribonuclease III family.</text>
</comment>
<dbReference type="SMART" id="SM00535">
    <property type="entry name" value="RIBOc"/>
    <property type="match status" value="1"/>
</dbReference>
<dbReference type="KEGG" id="ebla:JGUZn3_15400"/>
<dbReference type="Pfam" id="PF14622">
    <property type="entry name" value="Ribonucleas_3_3"/>
    <property type="match status" value="1"/>
</dbReference>
<keyword evidence="9" id="KW-0479">Metal-binding</keyword>
<evidence type="ECO:0000256" key="10">
    <source>
        <dbReference type="SAM" id="MobiDB-lite"/>
    </source>
</evidence>
<feature type="binding site" evidence="9">
    <location>
        <position position="173"/>
    </location>
    <ligand>
        <name>Mg(2+)</name>
        <dbReference type="ChEBI" id="CHEBI:18420"/>
    </ligand>
</feature>
<proteinExistence type="inferred from homology"/>
<dbReference type="PANTHER" id="PTHR11207">
    <property type="entry name" value="RIBONUCLEASE III"/>
    <property type="match status" value="1"/>
</dbReference>
<name>A0A7H1NSK3_9PROT</name>
<evidence type="ECO:0000259" key="12">
    <source>
        <dbReference type="PROSITE" id="PS50142"/>
    </source>
</evidence>
<protein>
    <recommendedName>
        <fullName evidence="9">Ribonuclease 3</fullName>
        <ecNumber evidence="9">3.1.26.3</ecNumber>
    </recommendedName>
    <alternativeName>
        <fullName evidence="9">Ribonuclease III</fullName>
        <shortName evidence="9">RNase III</shortName>
    </alternativeName>
</protein>
<feature type="binding site" evidence="9">
    <location>
        <position position="100"/>
    </location>
    <ligand>
        <name>Mg(2+)</name>
        <dbReference type="ChEBI" id="CHEBI:18420"/>
    </ligand>
</feature>
<dbReference type="SMART" id="SM00358">
    <property type="entry name" value="DSRM"/>
    <property type="match status" value="1"/>
</dbReference>
<evidence type="ECO:0000259" key="11">
    <source>
        <dbReference type="PROSITE" id="PS50137"/>
    </source>
</evidence>
<evidence type="ECO:0000313" key="13">
    <source>
        <dbReference type="EMBL" id="QNT78763.1"/>
    </source>
</evidence>
<keyword evidence="9" id="KW-0819">tRNA processing</keyword>
<feature type="active site" evidence="9">
    <location>
        <position position="104"/>
    </location>
</feature>
<keyword evidence="9" id="KW-0963">Cytoplasm</keyword>
<comment type="function">
    <text evidence="9">Digests double-stranded RNA. Involved in the processing of primary rRNA transcript to yield the immediate precursors to the large and small rRNAs (23S and 16S). Processes some mRNAs, and tRNAs when they are encoded in the rRNA operon. Processes pre-crRNA and tracrRNA of type II CRISPR loci if present in the organism.</text>
</comment>
<evidence type="ECO:0000313" key="14">
    <source>
        <dbReference type="Proteomes" id="UP000516349"/>
    </source>
</evidence>
<keyword evidence="5 9" id="KW-0540">Nuclease</keyword>
<organism evidence="13 14">
    <name type="scientific">Entomobacter blattae</name>
    <dbReference type="NCBI Taxonomy" id="2762277"/>
    <lineage>
        <taxon>Bacteria</taxon>
        <taxon>Pseudomonadati</taxon>
        <taxon>Pseudomonadota</taxon>
        <taxon>Alphaproteobacteria</taxon>
        <taxon>Acetobacterales</taxon>
        <taxon>Acetobacteraceae</taxon>
        <taxon>Entomobacter</taxon>
    </lineage>
</organism>
<dbReference type="CDD" id="cd10845">
    <property type="entry name" value="DSRM_RNAse_III_family"/>
    <property type="match status" value="1"/>
</dbReference>
<dbReference type="GO" id="GO:0005737">
    <property type="term" value="C:cytoplasm"/>
    <property type="evidence" value="ECO:0007669"/>
    <property type="project" value="UniProtKB-SubCell"/>
</dbReference>
<dbReference type="EMBL" id="CP060244">
    <property type="protein sequence ID" value="QNT78763.1"/>
    <property type="molecule type" value="Genomic_DNA"/>
</dbReference>
<dbReference type="GO" id="GO:0046872">
    <property type="term" value="F:metal ion binding"/>
    <property type="evidence" value="ECO:0007669"/>
    <property type="project" value="UniProtKB-KW"/>
</dbReference>
<accession>A0A7H1NSK3</accession>
<dbReference type="GO" id="GO:0019843">
    <property type="term" value="F:rRNA binding"/>
    <property type="evidence" value="ECO:0007669"/>
    <property type="project" value="UniProtKB-KW"/>
</dbReference>
<comment type="catalytic activity">
    <reaction evidence="1 9">
        <text>Endonucleolytic cleavage to 5'-phosphomonoester.</text>
        <dbReference type="EC" id="3.1.26.3"/>
    </reaction>
</comment>
<dbReference type="SUPFAM" id="SSF54768">
    <property type="entry name" value="dsRNA-binding domain-like"/>
    <property type="match status" value="1"/>
</dbReference>
<feature type="domain" description="RNase III" evidence="12">
    <location>
        <begin position="40"/>
        <end position="187"/>
    </location>
</feature>
<dbReference type="Gene3D" id="3.30.160.20">
    <property type="match status" value="1"/>
</dbReference>
<dbReference type="PANTHER" id="PTHR11207:SF0">
    <property type="entry name" value="RIBONUCLEASE 3"/>
    <property type="match status" value="1"/>
</dbReference>
<gene>
    <name evidence="9 13" type="primary">rnc</name>
    <name evidence="13" type="ORF">JGUZn3_15400</name>
</gene>
<feature type="domain" description="DRBM" evidence="11">
    <location>
        <begin position="212"/>
        <end position="280"/>
    </location>
</feature>
<dbReference type="GO" id="GO:0004525">
    <property type="term" value="F:ribonuclease III activity"/>
    <property type="evidence" value="ECO:0007669"/>
    <property type="project" value="UniProtKB-UniRule"/>
</dbReference>